<keyword evidence="4" id="KW-0808">Transferase</keyword>
<dbReference type="InterPro" id="IPR039551">
    <property type="entry name" value="Cho/carn_acyl_trans"/>
</dbReference>
<dbReference type="InterPro" id="IPR000542">
    <property type="entry name" value="Carn_acyl_trans"/>
</dbReference>
<dbReference type="Pfam" id="PF00755">
    <property type="entry name" value="Carn_acyltransf"/>
    <property type="match status" value="1"/>
</dbReference>
<feature type="non-terminal residue" evidence="4">
    <location>
        <position position="141"/>
    </location>
</feature>
<dbReference type="GO" id="GO:0004095">
    <property type="term" value="F:carnitine O-palmitoyltransferase activity"/>
    <property type="evidence" value="ECO:0007669"/>
    <property type="project" value="TreeGrafter"/>
</dbReference>
<dbReference type="Proteomes" id="UP000521525">
    <property type="component" value="Unassembled WGS sequence"/>
</dbReference>
<reference evidence="4 5" key="1">
    <citation type="submission" date="2019-09" db="EMBL/GenBank/DDBJ databases">
        <title>Bird 10,000 Genomes (B10K) Project - Family phase.</title>
        <authorList>
            <person name="Zhang G."/>
        </authorList>
    </citation>
    <scope>NUCLEOTIDE SEQUENCE [LARGE SCALE GENOMIC DNA]</scope>
    <source>
        <strain evidence="4">OUT-0050</strain>
        <tissue evidence="4">Muscle</tissue>
    </source>
</reference>
<evidence type="ECO:0000259" key="3">
    <source>
        <dbReference type="Pfam" id="PF00755"/>
    </source>
</evidence>
<comment type="caution">
    <text evidence="4">The sequence shown here is derived from an EMBL/GenBank/DDBJ whole genome shotgun (WGS) entry which is preliminary data.</text>
</comment>
<comment type="similarity">
    <text evidence="1">Belongs to the carnitine/choline acetyltransferase family.</text>
</comment>
<evidence type="ECO:0000256" key="2">
    <source>
        <dbReference type="SAM" id="MobiDB-lite"/>
    </source>
</evidence>
<organism evidence="4 5">
    <name type="scientific">Agelaius phoeniceus</name>
    <name type="common">Red-winged blackbird</name>
    <name type="synonym">Oriolus phoeniceus</name>
    <dbReference type="NCBI Taxonomy" id="39638"/>
    <lineage>
        <taxon>Eukaryota</taxon>
        <taxon>Metazoa</taxon>
        <taxon>Chordata</taxon>
        <taxon>Craniata</taxon>
        <taxon>Vertebrata</taxon>
        <taxon>Euteleostomi</taxon>
        <taxon>Archelosauria</taxon>
        <taxon>Archosauria</taxon>
        <taxon>Dinosauria</taxon>
        <taxon>Saurischia</taxon>
        <taxon>Theropoda</taxon>
        <taxon>Coelurosauria</taxon>
        <taxon>Aves</taxon>
        <taxon>Neognathae</taxon>
        <taxon>Neoaves</taxon>
        <taxon>Telluraves</taxon>
        <taxon>Australaves</taxon>
        <taxon>Passeriformes</taxon>
        <taxon>Passeroidea</taxon>
        <taxon>Icteridae</taxon>
        <taxon>Agelaius</taxon>
    </lineage>
</organism>
<evidence type="ECO:0000313" key="5">
    <source>
        <dbReference type="Proteomes" id="UP000521525"/>
    </source>
</evidence>
<name>A0A7K7KC02_AGEPH</name>
<dbReference type="GO" id="GO:0005739">
    <property type="term" value="C:mitochondrion"/>
    <property type="evidence" value="ECO:0007669"/>
    <property type="project" value="TreeGrafter"/>
</dbReference>
<protein>
    <submittedName>
        <fullName evidence="4">CPT1A palmitoyltransferase</fullName>
    </submittedName>
</protein>
<accession>A0A7K7KC02</accession>
<proteinExistence type="inferred from homology"/>
<dbReference type="Gene3D" id="3.30.559.10">
    <property type="entry name" value="Chloramphenicol acetyltransferase-like domain"/>
    <property type="match status" value="1"/>
</dbReference>
<dbReference type="GO" id="GO:0009437">
    <property type="term" value="P:carnitine metabolic process"/>
    <property type="evidence" value="ECO:0007669"/>
    <property type="project" value="TreeGrafter"/>
</dbReference>
<feature type="non-terminal residue" evidence="4">
    <location>
        <position position="1"/>
    </location>
</feature>
<dbReference type="PANTHER" id="PTHR22589:SF55">
    <property type="entry name" value="CARNITINE O-PALMITOYLTRANSFERASE 1, BRAIN ISOFORM"/>
    <property type="match status" value="1"/>
</dbReference>
<dbReference type="EMBL" id="VZSP01002680">
    <property type="protein sequence ID" value="NWZ16224.1"/>
    <property type="molecule type" value="Genomic_DNA"/>
</dbReference>
<dbReference type="PANTHER" id="PTHR22589">
    <property type="entry name" value="CARNITINE O-ACYLTRANSFERASE"/>
    <property type="match status" value="1"/>
</dbReference>
<dbReference type="AlphaFoldDB" id="A0A7K7KC02"/>
<dbReference type="InterPro" id="IPR023213">
    <property type="entry name" value="CAT-like_dom_sf"/>
</dbReference>
<evidence type="ECO:0000256" key="1">
    <source>
        <dbReference type="ARBA" id="ARBA00005232"/>
    </source>
</evidence>
<dbReference type="GO" id="GO:0006631">
    <property type="term" value="P:fatty acid metabolic process"/>
    <property type="evidence" value="ECO:0007669"/>
    <property type="project" value="TreeGrafter"/>
</dbReference>
<feature type="domain" description="Choline/carnitine acyltransferase" evidence="3">
    <location>
        <begin position="3"/>
        <end position="128"/>
    </location>
</feature>
<feature type="region of interest" description="Disordered" evidence="2">
    <location>
        <begin position="69"/>
        <end position="96"/>
    </location>
</feature>
<keyword evidence="5" id="KW-1185">Reference proteome</keyword>
<sequence>RGRRRALLEAALAQARGRRRAAMTGAGLERHLQALAAVANQMQLRPPFLTEVLGQPWALAFSPAPRPHPPLLPHPLRPAGGGFNPPHQDGYGVSFTGGGDAGPVLVHISCREGSPKTDPRLFSRRLREALGELGQLLGGEG</sequence>
<evidence type="ECO:0000313" key="4">
    <source>
        <dbReference type="EMBL" id="NWZ16224.1"/>
    </source>
</evidence>
<dbReference type="SUPFAM" id="SSF52777">
    <property type="entry name" value="CoA-dependent acyltransferases"/>
    <property type="match status" value="1"/>
</dbReference>
<gene>
    <name evidence="4" type="primary">Cpt1a_1</name>
    <name evidence="4" type="ORF">AGEPHO_R15106</name>
</gene>